<keyword evidence="11" id="KW-1185">Reference proteome</keyword>
<evidence type="ECO:0000259" key="9">
    <source>
        <dbReference type="PROSITE" id="PS51201"/>
    </source>
</evidence>
<protein>
    <submittedName>
        <fullName evidence="10">Glutathione-regulated potassium-efflux system protein KefC</fullName>
    </submittedName>
</protein>
<dbReference type="PANTHER" id="PTHR42751:SF6">
    <property type="entry name" value="CONSERVED INTEGRAL MEMBRANE TRANSPORT PROTEIN-RELATED"/>
    <property type="match status" value="1"/>
</dbReference>
<gene>
    <name evidence="10" type="primary">kefC</name>
    <name evidence="10" type="ORF">CA12_32760</name>
</gene>
<feature type="transmembrane region" description="Helical" evidence="8">
    <location>
        <begin position="297"/>
        <end position="317"/>
    </location>
</feature>
<keyword evidence="4 8" id="KW-0812">Transmembrane</keyword>
<dbReference type="SUPFAM" id="SSF51735">
    <property type="entry name" value="NAD(P)-binding Rossmann-fold domains"/>
    <property type="match status" value="1"/>
</dbReference>
<feature type="transmembrane region" description="Helical" evidence="8">
    <location>
        <begin position="272"/>
        <end position="291"/>
    </location>
</feature>
<feature type="transmembrane region" description="Helical" evidence="8">
    <location>
        <begin position="32"/>
        <end position="53"/>
    </location>
</feature>
<evidence type="ECO:0000256" key="6">
    <source>
        <dbReference type="ARBA" id="ARBA00023136"/>
    </source>
</evidence>
<feature type="transmembrane region" description="Helical" evidence="8">
    <location>
        <begin position="149"/>
        <end position="175"/>
    </location>
</feature>
<dbReference type="Proteomes" id="UP000318741">
    <property type="component" value="Chromosome"/>
</dbReference>
<evidence type="ECO:0000256" key="7">
    <source>
        <dbReference type="SAM" id="MobiDB-lite"/>
    </source>
</evidence>
<dbReference type="Pfam" id="PF02254">
    <property type="entry name" value="TrkA_N"/>
    <property type="match status" value="1"/>
</dbReference>
<dbReference type="GO" id="GO:0016020">
    <property type="term" value="C:membrane"/>
    <property type="evidence" value="ECO:0007669"/>
    <property type="project" value="UniProtKB-SubCell"/>
</dbReference>
<feature type="transmembrane region" description="Helical" evidence="8">
    <location>
        <begin position="89"/>
        <end position="110"/>
    </location>
</feature>
<organism evidence="10 11">
    <name type="scientific">Alienimonas californiensis</name>
    <dbReference type="NCBI Taxonomy" id="2527989"/>
    <lineage>
        <taxon>Bacteria</taxon>
        <taxon>Pseudomonadati</taxon>
        <taxon>Planctomycetota</taxon>
        <taxon>Planctomycetia</taxon>
        <taxon>Planctomycetales</taxon>
        <taxon>Planctomycetaceae</taxon>
        <taxon>Alienimonas</taxon>
    </lineage>
</organism>
<dbReference type="AlphaFoldDB" id="A0A517PCQ5"/>
<comment type="similarity">
    <text evidence="2">Belongs to the monovalent cation:proton antiporter 2 (CPA2) transporter (TC 2.A.37) family.</text>
</comment>
<proteinExistence type="inferred from homology"/>
<evidence type="ECO:0000256" key="5">
    <source>
        <dbReference type="ARBA" id="ARBA00022989"/>
    </source>
</evidence>
<accession>A0A517PCQ5</accession>
<feature type="transmembrane region" description="Helical" evidence="8">
    <location>
        <begin position="6"/>
        <end position="25"/>
    </location>
</feature>
<feature type="region of interest" description="Disordered" evidence="7">
    <location>
        <begin position="547"/>
        <end position="571"/>
    </location>
</feature>
<dbReference type="InterPro" id="IPR003148">
    <property type="entry name" value="RCK_N"/>
</dbReference>
<dbReference type="OrthoDB" id="9793589at2"/>
<dbReference type="EMBL" id="CP036265">
    <property type="protein sequence ID" value="QDT17164.1"/>
    <property type="molecule type" value="Genomic_DNA"/>
</dbReference>
<dbReference type="GO" id="GO:0015297">
    <property type="term" value="F:antiporter activity"/>
    <property type="evidence" value="ECO:0007669"/>
    <property type="project" value="InterPro"/>
</dbReference>
<dbReference type="Pfam" id="PF00999">
    <property type="entry name" value="Na_H_Exchanger"/>
    <property type="match status" value="1"/>
</dbReference>
<comment type="subcellular location">
    <subcellularLocation>
        <location evidence="1">Membrane</location>
        <topology evidence="1">Multi-pass membrane protein</topology>
    </subcellularLocation>
</comment>
<sequence length="571" mass="59140">MDLWLLLRDIVVLLAGSLLVGGIFARFGQSPIVGYLLAGMLLGGPGSVGAVTSQHEIEAVAELGVALLLFSLGLEFSVARLRKLGPKPLLGGAVQVVVTVLVTAAAAYAFSPSVAAAVAFGAMVAPSSTAVVLRILMERGQIDMPHGRNSLGVLLTQDMAVVPLALLMTVLGAGGSLREIGEEVGRLFLVAGGLTATLYVLTSVAVWALGQLTLRQNRELTVGFAAVAGLGAAWISHAAGISPALGAFVAGMMLGSSDFATQIRADISPLQVILLTLFFGSAGMVADPIWILSNWYVVAAVVAALTVGKLAIVWAIFRAFGQTNRTAAATGLALAQVGEFAFVLGSVGRSGGVVSAEMYSLVVSAAIVSFFASAFLAPAAPQFGNFVAGLLGDRSPDFDASADEPLPPEVAIIGFGPAGRIAAGPLIDRGVRTTVLDLNQHSVWDARRLGFAADLGDATQAEVFDHAGLHNCEAVVITIPHHTDALMIIQRVRAAAPQAHIIVRSRYQVHEDAFTAAGVDSIAGDEKAVGQRLAVHLRLWMRKRNARRSAAAAEPEPPTGDIEPGAVSLDP</sequence>
<name>A0A517PCQ5_9PLAN</name>
<evidence type="ECO:0000256" key="8">
    <source>
        <dbReference type="SAM" id="Phobius"/>
    </source>
</evidence>
<feature type="transmembrane region" description="Helical" evidence="8">
    <location>
        <begin position="243"/>
        <end position="260"/>
    </location>
</feature>
<evidence type="ECO:0000256" key="1">
    <source>
        <dbReference type="ARBA" id="ARBA00004141"/>
    </source>
</evidence>
<dbReference type="PANTHER" id="PTHR42751">
    <property type="entry name" value="SODIUM/HYDROGEN EXCHANGER FAMILY/TRKA DOMAIN PROTEIN"/>
    <property type="match status" value="1"/>
</dbReference>
<dbReference type="InterPro" id="IPR038770">
    <property type="entry name" value="Na+/solute_symporter_sf"/>
</dbReference>
<dbReference type="Gene3D" id="3.40.50.720">
    <property type="entry name" value="NAD(P)-binding Rossmann-like Domain"/>
    <property type="match status" value="1"/>
</dbReference>
<dbReference type="RefSeq" id="WP_145360061.1">
    <property type="nucleotide sequence ID" value="NZ_CP036265.1"/>
</dbReference>
<evidence type="ECO:0000256" key="4">
    <source>
        <dbReference type="ARBA" id="ARBA00022692"/>
    </source>
</evidence>
<feature type="transmembrane region" description="Helical" evidence="8">
    <location>
        <begin position="329"/>
        <end position="347"/>
    </location>
</feature>
<feature type="transmembrane region" description="Helical" evidence="8">
    <location>
        <begin position="359"/>
        <end position="377"/>
    </location>
</feature>
<evidence type="ECO:0000256" key="3">
    <source>
        <dbReference type="ARBA" id="ARBA00022448"/>
    </source>
</evidence>
<reference evidence="10 11" key="1">
    <citation type="submission" date="2019-02" db="EMBL/GenBank/DDBJ databases">
        <title>Deep-cultivation of Planctomycetes and their phenomic and genomic characterization uncovers novel biology.</title>
        <authorList>
            <person name="Wiegand S."/>
            <person name="Jogler M."/>
            <person name="Boedeker C."/>
            <person name="Pinto D."/>
            <person name="Vollmers J."/>
            <person name="Rivas-Marin E."/>
            <person name="Kohn T."/>
            <person name="Peeters S.H."/>
            <person name="Heuer A."/>
            <person name="Rast P."/>
            <person name="Oberbeckmann S."/>
            <person name="Bunk B."/>
            <person name="Jeske O."/>
            <person name="Meyerdierks A."/>
            <person name="Storesund J.E."/>
            <person name="Kallscheuer N."/>
            <person name="Luecker S."/>
            <person name="Lage O.M."/>
            <person name="Pohl T."/>
            <person name="Merkel B.J."/>
            <person name="Hornburger P."/>
            <person name="Mueller R.-W."/>
            <person name="Bruemmer F."/>
            <person name="Labrenz M."/>
            <person name="Spormann A.M."/>
            <person name="Op den Camp H."/>
            <person name="Overmann J."/>
            <person name="Amann R."/>
            <person name="Jetten M.S.M."/>
            <person name="Mascher T."/>
            <person name="Medema M.H."/>
            <person name="Devos D.P."/>
            <person name="Kaster A.-K."/>
            <person name="Ovreas L."/>
            <person name="Rohde M."/>
            <person name="Galperin M.Y."/>
            <person name="Jogler C."/>
        </authorList>
    </citation>
    <scope>NUCLEOTIDE SEQUENCE [LARGE SCALE GENOMIC DNA]</scope>
    <source>
        <strain evidence="10 11">CA12</strain>
    </source>
</reference>
<evidence type="ECO:0000256" key="2">
    <source>
        <dbReference type="ARBA" id="ARBA00005551"/>
    </source>
</evidence>
<dbReference type="KEGG" id="acaf:CA12_32760"/>
<dbReference type="InterPro" id="IPR006153">
    <property type="entry name" value="Cation/H_exchanger_TM"/>
</dbReference>
<evidence type="ECO:0000313" key="11">
    <source>
        <dbReference type="Proteomes" id="UP000318741"/>
    </source>
</evidence>
<dbReference type="GO" id="GO:0006813">
    <property type="term" value="P:potassium ion transport"/>
    <property type="evidence" value="ECO:0007669"/>
    <property type="project" value="InterPro"/>
</dbReference>
<keyword evidence="3" id="KW-0813">Transport</keyword>
<evidence type="ECO:0000313" key="10">
    <source>
        <dbReference type="EMBL" id="QDT17164.1"/>
    </source>
</evidence>
<keyword evidence="5 8" id="KW-1133">Transmembrane helix</keyword>
<feature type="transmembrane region" description="Helical" evidence="8">
    <location>
        <begin position="116"/>
        <end position="137"/>
    </location>
</feature>
<dbReference type="PROSITE" id="PS51201">
    <property type="entry name" value="RCK_N"/>
    <property type="match status" value="1"/>
</dbReference>
<dbReference type="GO" id="GO:1902600">
    <property type="term" value="P:proton transmembrane transport"/>
    <property type="evidence" value="ECO:0007669"/>
    <property type="project" value="InterPro"/>
</dbReference>
<dbReference type="Gene3D" id="1.20.1530.20">
    <property type="match status" value="1"/>
</dbReference>
<feature type="transmembrane region" description="Helical" evidence="8">
    <location>
        <begin position="187"/>
        <end position="208"/>
    </location>
</feature>
<feature type="domain" description="RCK N-terminal" evidence="9">
    <location>
        <begin position="407"/>
        <end position="529"/>
    </location>
</feature>
<dbReference type="InterPro" id="IPR036291">
    <property type="entry name" value="NAD(P)-bd_dom_sf"/>
</dbReference>
<keyword evidence="6 8" id="KW-0472">Membrane</keyword>
<feature type="transmembrane region" description="Helical" evidence="8">
    <location>
        <begin position="59"/>
        <end position="77"/>
    </location>
</feature>